<reference evidence="1" key="1">
    <citation type="submission" date="2022-07" db="EMBL/GenBank/DDBJ databases">
        <title>Phylogenomic reconstructions and comparative analyses of Kickxellomycotina fungi.</title>
        <authorList>
            <person name="Reynolds N.K."/>
            <person name="Stajich J.E."/>
            <person name="Barry K."/>
            <person name="Grigoriev I.V."/>
            <person name="Crous P."/>
            <person name="Smith M.E."/>
        </authorList>
    </citation>
    <scope>NUCLEOTIDE SEQUENCE</scope>
    <source>
        <strain evidence="1">BCRC 34297</strain>
    </source>
</reference>
<dbReference type="EMBL" id="JANBUH010000065">
    <property type="protein sequence ID" value="KAJ2755392.1"/>
    <property type="molecule type" value="Genomic_DNA"/>
</dbReference>
<organism evidence="1 2">
    <name type="scientific">Coemansia pectinata</name>
    <dbReference type="NCBI Taxonomy" id="1052879"/>
    <lineage>
        <taxon>Eukaryota</taxon>
        <taxon>Fungi</taxon>
        <taxon>Fungi incertae sedis</taxon>
        <taxon>Zoopagomycota</taxon>
        <taxon>Kickxellomycotina</taxon>
        <taxon>Kickxellomycetes</taxon>
        <taxon>Kickxellales</taxon>
        <taxon>Kickxellaceae</taxon>
        <taxon>Coemansia</taxon>
    </lineage>
</organism>
<dbReference type="AlphaFoldDB" id="A0A9W8H102"/>
<protein>
    <submittedName>
        <fullName evidence="1">Uncharacterized protein</fullName>
    </submittedName>
</protein>
<evidence type="ECO:0000313" key="2">
    <source>
        <dbReference type="Proteomes" id="UP001140011"/>
    </source>
</evidence>
<sequence>MCLQDGGKKLLGFTGLSAAEASAVMAAAGSSVHAGRGPLDLSCRLYRSPDAITMVALPFVFRHLATEFRLMDMKVKLGVK</sequence>
<proteinExistence type="predicted"/>
<name>A0A9W8H102_9FUNG</name>
<accession>A0A9W8H102</accession>
<dbReference type="Proteomes" id="UP001140011">
    <property type="component" value="Unassembled WGS sequence"/>
</dbReference>
<gene>
    <name evidence="1" type="ORF">GGI19_001700</name>
</gene>
<evidence type="ECO:0000313" key="1">
    <source>
        <dbReference type="EMBL" id="KAJ2755392.1"/>
    </source>
</evidence>
<dbReference type="OrthoDB" id="10248617at2759"/>
<comment type="caution">
    <text evidence="1">The sequence shown here is derived from an EMBL/GenBank/DDBJ whole genome shotgun (WGS) entry which is preliminary data.</text>
</comment>
<keyword evidence="2" id="KW-1185">Reference proteome</keyword>